<dbReference type="OrthoDB" id="694708at2759"/>
<evidence type="ECO:0000259" key="1">
    <source>
        <dbReference type="PROSITE" id="PS50878"/>
    </source>
</evidence>
<organism evidence="2 3">
    <name type="scientific">Dendrobium nobile</name>
    <name type="common">Orchid</name>
    <dbReference type="NCBI Taxonomy" id="94219"/>
    <lineage>
        <taxon>Eukaryota</taxon>
        <taxon>Viridiplantae</taxon>
        <taxon>Streptophyta</taxon>
        <taxon>Embryophyta</taxon>
        <taxon>Tracheophyta</taxon>
        <taxon>Spermatophyta</taxon>
        <taxon>Magnoliopsida</taxon>
        <taxon>Liliopsida</taxon>
        <taxon>Asparagales</taxon>
        <taxon>Orchidaceae</taxon>
        <taxon>Epidendroideae</taxon>
        <taxon>Malaxideae</taxon>
        <taxon>Dendrobiinae</taxon>
        <taxon>Dendrobium</taxon>
    </lineage>
</organism>
<reference evidence="2" key="1">
    <citation type="journal article" date="2022" name="Front. Genet.">
        <title>Chromosome-Scale Assembly of the Dendrobium nobile Genome Provides Insights Into the Molecular Mechanism of the Biosynthesis of the Medicinal Active Ingredient of Dendrobium.</title>
        <authorList>
            <person name="Xu Q."/>
            <person name="Niu S.-C."/>
            <person name="Li K.-L."/>
            <person name="Zheng P.-J."/>
            <person name="Zhang X.-J."/>
            <person name="Jia Y."/>
            <person name="Liu Y."/>
            <person name="Niu Y.-X."/>
            <person name="Yu L.-H."/>
            <person name="Chen D.-F."/>
            <person name="Zhang G.-Q."/>
        </authorList>
    </citation>
    <scope>NUCLEOTIDE SEQUENCE</scope>
    <source>
        <tissue evidence="2">Leaf</tissue>
    </source>
</reference>
<feature type="domain" description="Reverse transcriptase" evidence="1">
    <location>
        <begin position="1"/>
        <end position="107"/>
    </location>
</feature>
<gene>
    <name evidence="2" type="ORF">KFK09_021740</name>
</gene>
<name>A0A8T3AGU2_DENNO</name>
<accession>A0A8T3AGU2</accession>
<evidence type="ECO:0000313" key="2">
    <source>
        <dbReference type="EMBL" id="KAI0495439.1"/>
    </source>
</evidence>
<dbReference type="PROSITE" id="PS50878">
    <property type="entry name" value="RT_POL"/>
    <property type="match status" value="1"/>
</dbReference>
<dbReference type="InterPro" id="IPR000477">
    <property type="entry name" value="RT_dom"/>
</dbReference>
<proteinExistence type="predicted"/>
<dbReference type="Pfam" id="PF00078">
    <property type="entry name" value="RVT_1"/>
    <property type="match status" value="1"/>
</dbReference>
<dbReference type="EMBL" id="JAGYWB010000016">
    <property type="protein sequence ID" value="KAI0495439.1"/>
    <property type="molecule type" value="Genomic_DNA"/>
</dbReference>
<dbReference type="AlphaFoldDB" id="A0A8T3AGU2"/>
<sequence>MEYLSRDLDNLYVRNPNLNFHTIRGFPIWHLSFADDFILFSNGSINNIKELINFLISFDNQSGLSINKDKNTFIMGKSINQNRINAIQRVCGFQSKNLPITYLGTPIYKGKKKEISFLRYLYKVSEKID</sequence>
<protein>
    <recommendedName>
        <fullName evidence="1">Reverse transcriptase domain-containing protein</fullName>
    </recommendedName>
</protein>
<dbReference type="Proteomes" id="UP000829196">
    <property type="component" value="Unassembled WGS sequence"/>
</dbReference>
<evidence type="ECO:0000313" key="3">
    <source>
        <dbReference type="Proteomes" id="UP000829196"/>
    </source>
</evidence>
<comment type="caution">
    <text evidence="2">The sequence shown here is derived from an EMBL/GenBank/DDBJ whole genome shotgun (WGS) entry which is preliminary data.</text>
</comment>
<keyword evidence="3" id="KW-1185">Reference proteome</keyword>